<dbReference type="PIRSF" id="PIRSF000169">
    <property type="entry name" value="SDH_D"/>
    <property type="match status" value="1"/>
</dbReference>
<keyword evidence="12 16" id="KW-0249">Electron transport</keyword>
<name>A0A318D8Y7_9GAMM</name>
<dbReference type="GO" id="GO:0046872">
    <property type="term" value="F:metal ion binding"/>
    <property type="evidence" value="ECO:0007669"/>
    <property type="project" value="UniProtKB-KW"/>
</dbReference>
<accession>A0A318D8Y7</accession>
<dbReference type="InterPro" id="IPR034804">
    <property type="entry name" value="SQR/QFR_C/D"/>
</dbReference>
<dbReference type="EMBL" id="QICH01000003">
    <property type="protein sequence ID" value="PXF62599.1"/>
    <property type="molecule type" value="Genomic_DNA"/>
</dbReference>
<protein>
    <recommendedName>
        <fullName evidence="4 16">Succinate dehydrogenase hydrophobic membrane anchor subunit</fullName>
    </recommendedName>
</protein>
<dbReference type="SUPFAM" id="SSF81343">
    <property type="entry name" value="Fumarate reductase respiratory complex transmembrane subunits"/>
    <property type="match status" value="1"/>
</dbReference>
<keyword evidence="10 19" id="KW-0812">Transmembrane</keyword>
<keyword evidence="15 16" id="KW-0472">Membrane</keyword>
<evidence type="ECO:0000256" key="9">
    <source>
        <dbReference type="ARBA" id="ARBA00022617"/>
    </source>
</evidence>
<dbReference type="GO" id="GO:0005886">
    <property type="term" value="C:plasma membrane"/>
    <property type="evidence" value="ECO:0007669"/>
    <property type="project" value="UniProtKB-SubCell"/>
</dbReference>
<evidence type="ECO:0000256" key="19">
    <source>
        <dbReference type="SAM" id="Phobius"/>
    </source>
</evidence>
<dbReference type="Gene3D" id="1.20.1300.10">
    <property type="entry name" value="Fumarate reductase/succinate dehydrogenase, transmembrane subunit"/>
    <property type="match status" value="1"/>
</dbReference>
<evidence type="ECO:0000256" key="3">
    <source>
        <dbReference type="ARBA" id="ARBA00005163"/>
    </source>
</evidence>
<dbReference type="GO" id="GO:0006099">
    <property type="term" value="P:tricarboxylic acid cycle"/>
    <property type="evidence" value="ECO:0007669"/>
    <property type="project" value="UniProtKB-UniRule"/>
</dbReference>
<dbReference type="OrthoDB" id="5612767at2"/>
<reference evidence="20 21" key="1">
    <citation type="submission" date="2018-05" db="EMBL/GenBank/DDBJ databases">
        <title>Kangiella spongicola genome sequence.</title>
        <authorList>
            <person name="Maclea K.S."/>
            <person name="Goen A.E."/>
            <person name="Kelley C."/>
            <person name="Underriner A."/>
            <person name="Silverwood T."/>
            <person name="Trachtenberg A.M."/>
        </authorList>
    </citation>
    <scope>NUCLEOTIDE SEQUENCE [LARGE SCALE GENOMIC DNA]</scope>
    <source>
        <strain evidence="20 21">ATCC BAA-2076</strain>
    </source>
</reference>
<evidence type="ECO:0000256" key="14">
    <source>
        <dbReference type="ARBA" id="ARBA00023004"/>
    </source>
</evidence>
<comment type="caution">
    <text evidence="20">The sequence shown here is derived from an EMBL/GenBank/DDBJ whole genome shotgun (WGS) entry which is preliminary data.</text>
</comment>
<keyword evidence="8 16" id="KW-0816">Tricarboxylic acid cycle</keyword>
<feature type="binding site" evidence="17">
    <location>
        <position position="85"/>
    </location>
    <ligand>
        <name>a ubiquinone</name>
        <dbReference type="ChEBI" id="CHEBI:16389"/>
    </ligand>
</feature>
<feature type="transmembrane region" description="Helical" evidence="19">
    <location>
        <begin position="61"/>
        <end position="81"/>
    </location>
</feature>
<dbReference type="CDD" id="cd03494">
    <property type="entry name" value="SQR_TypeC_SdhD"/>
    <property type="match status" value="1"/>
</dbReference>
<feature type="transmembrane region" description="Helical" evidence="19">
    <location>
        <begin position="20"/>
        <end position="40"/>
    </location>
</feature>
<dbReference type="Proteomes" id="UP000247689">
    <property type="component" value="Unassembled WGS sequence"/>
</dbReference>
<dbReference type="UniPathway" id="UPA00223"/>
<keyword evidence="13 19" id="KW-1133">Transmembrane helix</keyword>
<dbReference type="InterPro" id="IPR000701">
    <property type="entry name" value="SuccDH_FuR_B_TM-su"/>
</dbReference>
<dbReference type="GO" id="GO:0020037">
    <property type="term" value="F:heme binding"/>
    <property type="evidence" value="ECO:0007669"/>
    <property type="project" value="InterPro"/>
</dbReference>
<keyword evidence="5 16" id="KW-0813">Transport</keyword>
<evidence type="ECO:0000313" key="21">
    <source>
        <dbReference type="Proteomes" id="UP000247689"/>
    </source>
</evidence>
<evidence type="ECO:0000256" key="17">
    <source>
        <dbReference type="PIRSR" id="PIRSR000169-1"/>
    </source>
</evidence>
<keyword evidence="6 16" id="KW-1003">Cell membrane</keyword>
<evidence type="ECO:0000256" key="2">
    <source>
        <dbReference type="ARBA" id="ARBA00004429"/>
    </source>
</evidence>
<dbReference type="PANTHER" id="PTHR38689:SF1">
    <property type="entry name" value="SUCCINATE DEHYDROGENASE HYDROPHOBIC MEMBRANE ANCHOR SUBUNIT"/>
    <property type="match status" value="1"/>
</dbReference>
<dbReference type="NCBIfam" id="TIGR02968">
    <property type="entry name" value="succ_dehyd_anc"/>
    <property type="match status" value="1"/>
</dbReference>
<evidence type="ECO:0000256" key="1">
    <source>
        <dbReference type="ARBA" id="ARBA00004050"/>
    </source>
</evidence>
<evidence type="ECO:0000256" key="4">
    <source>
        <dbReference type="ARBA" id="ARBA00019425"/>
    </source>
</evidence>
<evidence type="ECO:0000256" key="11">
    <source>
        <dbReference type="ARBA" id="ARBA00022723"/>
    </source>
</evidence>
<keyword evidence="21" id="KW-1185">Reference proteome</keyword>
<dbReference type="Pfam" id="PF01127">
    <property type="entry name" value="Sdh_cyt"/>
    <property type="match status" value="1"/>
</dbReference>
<evidence type="ECO:0000256" key="10">
    <source>
        <dbReference type="ARBA" id="ARBA00022692"/>
    </source>
</evidence>
<feature type="transmembrane region" description="Helical" evidence="19">
    <location>
        <begin position="93"/>
        <end position="115"/>
    </location>
</feature>
<keyword evidence="14 18" id="KW-0408">Iron</keyword>
<dbReference type="GO" id="GO:0017004">
    <property type="term" value="P:cytochrome complex assembly"/>
    <property type="evidence" value="ECO:0007669"/>
    <property type="project" value="TreeGrafter"/>
</dbReference>
<evidence type="ECO:0000313" key="20">
    <source>
        <dbReference type="EMBL" id="PXF62599.1"/>
    </source>
</evidence>
<keyword evidence="11 18" id="KW-0479">Metal-binding</keyword>
<gene>
    <name evidence="20" type="primary">sdhD</name>
    <name evidence="20" type="ORF">DL796_09700</name>
</gene>
<organism evidence="20 21">
    <name type="scientific">Kangiella spongicola</name>
    <dbReference type="NCBI Taxonomy" id="796379"/>
    <lineage>
        <taxon>Bacteria</taxon>
        <taxon>Pseudomonadati</taxon>
        <taxon>Pseudomonadota</taxon>
        <taxon>Gammaproteobacteria</taxon>
        <taxon>Kangiellales</taxon>
        <taxon>Kangiellaceae</taxon>
        <taxon>Kangiella</taxon>
    </lineage>
</organism>
<dbReference type="PANTHER" id="PTHR38689">
    <property type="entry name" value="SUCCINATE DEHYDROGENASE HYDROPHOBIC MEMBRANE ANCHOR SUBUNIT"/>
    <property type="match status" value="1"/>
</dbReference>
<evidence type="ECO:0000256" key="16">
    <source>
        <dbReference type="PIRNR" id="PIRNR000169"/>
    </source>
</evidence>
<evidence type="ECO:0000256" key="13">
    <source>
        <dbReference type="ARBA" id="ARBA00022989"/>
    </source>
</evidence>
<evidence type="ECO:0000256" key="15">
    <source>
        <dbReference type="ARBA" id="ARBA00023136"/>
    </source>
</evidence>
<comment type="pathway">
    <text evidence="3 16">Carbohydrate metabolism; tricarboxylic acid cycle.</text>
</comment>
<keyword evidence="9 18" id="KW-0349">Heme</keyword>
<comment type="function">
    <text evidence="1 16">Membrane-anchoring subunit of succinate dehydrogenase (SDH).</text>
</comment>
<comment type="subcellular location">
    <subcellularLocation>
        <location evidence="2 16">Cell inner membrane</location>
        <topology evidence="2 16">Multi-pass membrane protein</topology>
    </subcellularLocation>
</comment>
<evidence type="ECO:0000256" key="6">
    <source>
        <dbReference type="ARBA" id="ARBA00022475"/>
    </source>
</evidence>
<proteinExistence type="predicted"/>
<evidence type="ECO:0000256" key="5">
    <source>
        <dbReference type="ARBA" id="ARBA00022448"/>
    </source>
</evidence>
<dbReference type="InterPro" id="IPR014312">
    <property type="entry name" value="Succ_DH_anchor"/>
</dbReference>
<feature type="binding site" description="axial binding residue" evidence="18">
    <location>
        <position position="73"/>
    </location>
    <ligand>
        <name>heme</name>
        <dbReference type="ChEBI" id="CHEBI:30413"/>
        <note>ligand shared with second transmembrane subunit</note>
    </ligand>
    <ligandPart>
        <name>Fe</name>
        <dbReference type="ChEBI" id="CHEBI:18248"/>
    </ligandPart>
</feature>
<dbReference type="GO" id="GO:0009055">
    <property type="term" value="F:electron transfer activity"/>
    <property type="evidence" value="ECO:0007669"/>
    <property type="project" value="TreeGrafter"/>
</dbReference>
<evidence type="ECO:0000256" key="7">
    <source>
        <dbReference type="ARBA" id="ARBA00022519"/>
    </source>
</evidence>
<dbReference type="AlphaFoldDB" id="A0A318D8Y7"/>
<sequence length="117" mass="13170">MGMVTTVTSLGRSGLHDWVLQRLSAVIMLAYVVYLGYFFATTPEITFAAWQGLFASTFMKVFSFLTLLSVVMHAWIGLWIVSTDYMPKVSIRVAFQAIVIVICLSLLVWGIQILWSL</sequence>
<evidence type="ECO:0000256" key="12">
    <source>
        <dbReference type="ARBA" id="ARBA00022982"/>
    </source>
</evidence>
<keyword evidence="7 16" id="KW-0997">Cell inner membrane</keyword>
<comment type="cofactor">
    <cofactor evidence="18">
        <name>heme</name>
        <dbReference type="ChEBI" id="CHEBI:30413"/>
    </cofactor>
    <text evidence="18">The heme is bound between the two transmembrane subunits.</text>
</comment>
<evidence type="ECO:0000256" key="8">
    <source>
        <dbReference type="ARBA" id="ARBA00022532"/>
    </source>
</evidence>
<evidence type="ECO:0000256" key="18">
    <source>
        <dbReference type="PIRSR" id="PIRSR000169-2"/>
    </source>
</evidence>